<feature type="transmembrane region" description="Helical" evidence="8">
    <location>
        <begin position="12"/>
        <end position="37"/>
    </location>
</feature>
<evidence type="ECO:0000256" key="2">
    <source>
        <dbReference type="ARBA" id="ARBA00010735"/>
    </source>
</evidence>
<reference evidence="9 10" key="1">
    <citation type="journal article" date="2017" name="BMC Genomics">
        <title>Comparative genomic and phylogenomic analyses of the Bifidobacteriaceae family.</title>
        <authorList>
            <person name="Lugli G.A."/>
            <person name="Milani C."/>
            <person name="Turroni F."/>
            <person name="Duranti S."/>
            <person name="Mancabelli L."/>
            <person name="Mangifesta M."/>
            <person name="Ferrario C."/>
            <person name="Modesto M."/>
            <person name="Mattarelli P."/>
            <person name="Jiri K."/>
            <person name="van Sinderen D."/>
            <person name="Ventura M."/>
        </authorList>
    </citation>
    <scope>NUCLEOTIDE SEQUENCE [LARGE SCALE GENOMIC DNA]</scope>
    <source>
        <strain evidence="9 10">DSM 24744</strain>
    </source>
</reference>
<dbReference type="AlphaFoldDB" id="A0A261EYB8"/>
<evidence type="ECO:0000256" key="8">
    <source>
        <dbReference type="SAM" id="Phobius"/>
    </source>
</evidence>
<evidence type="ECO:0000256" key="3">
    <source>
        <dbReference type="ARBA" id="ARBA00022448"/>
    </source>
</evidence>
<accession>A0A261EYB8</accession>
<evidence type="ECO:0000313" key="10">
    <source>
        <dbReference type="Proteomes" id="UP000216454"/>
    </source>
</evidence>
<gene>
    <name evidence="9" type="ORF">PSSU_0645</name>
</gene>
<evidence type="ECO:0000256" key="5">
    <source>
        <dbReference type="ARBA" id="ARBA00022692"/>
    </source>
</evidence>
<protein>
    <submittedName>
        <fullName evidence="9">Azaleucine resistance protein AzlC</fullName>
    </submittedName>
</protein>
<dbReference type="PANTHER" id="PTHR34979:SF1">
    <property type="entry name" value="INNER MEMBRANE PROTEIN YGAZ"/>
    <property type="match status" value="1"/>
</dbReference>
<evidence type="ECO:0000256" key="1">
    <source>
        <dbReference type="ARBA" id="ARBA00004651"/>
    </source>
</evidence>
<proteinExistence type="inferred from homology"/>
<organism evidence="9 10">
    <name type="scientific">Pseudoscardovia suis</name>
    <dbReference type="NCBI Taxonomy" id="987063"/>
    <lineage>
        <taxon>Bacteria</taxon>
        <taxon>Bacillati</taxon>
        <taxon>Actinomycetota</taxon>
        <taxon>Actinomycetes</taxon>
        <taxon>Bifidobacteriales</taxon>
        <taxon>Bifidobacteriaceae</taxon>
        <taxon>Pseudoscardovia</taxon>
    </lineage>
</organism>
<keyword evidence="6 8" id="KW-1133">Transmembrane helix</keyword>
<keyword evidence="4" id="KW-1003">Cell membrane</keyword>
<keyword evidence="7 8" id="KW-0472">Membrane</keyword>
<feature type="transmembrane region" description="Helical" evidence="8">
    <location>
        <begin position="199"/>
        <end position="220"/>
    </location>
</feature>
<dbReference type="PANTHER" id="PTHR34979">
    <property type="entry name" value="INNER MEMBRANE PROTEIN YGAZ"/>
    <property type="match status" value="1"/>
</dbReference>
<dbReference type="OrthoDB" id="3181706at2"/>
<comment type="caution">
    <text evidence="9">The sequence shown here is derived from an EMBL/GenBank/DDBJ whole genome shotgun (WGS) entry which is preliminary data.</text>
</comment>
<comment type="subcellular location">
    <subcellularLocation>
        <location evidence="1">Cell membrane</location>
        <topology evidence="1">Multi-pass membrane protein</topology>
    </subcellularLocation>
</comment>
<feature type="transmembrane region" description="Helical" evidence="8">
    <location>
        <begin position="145"/>
        <end position="164"/>
    </location>
</feature>
<dbReference type="GO" id="GO:0005886">
    <property type="term" value="C:plasma membrane"/>
    <property type="evidence" value="ECO:0007669"/>
    <property type="project" value="UniProtKB-SubCell"/>
</dbReference>
<dbReference type="Pfam" id="PF03591">
    <property type="entry name" value="AzlC"/>
    <property type="match status" value="1"/>
</dbReference>
<comment type="similarity">
    <text evidence="2">Belongs to the AzlC family.</text>
</comment>
<dbReference type="EMBL" id="MWWQ01000006">
    <property type="protein sequence ID" value="OZG51862.1"/>
    <property type="molecule type" value="Genomic_DNA"/>
</dbReference>
<evidence type="ECO:0000256" key="7">
    <source>
        <dbReference type="ARBA" id="ARBA00023136"/>
    </source>
</evidence>
<name>A0A261EYB8_9BIFI</name>
<dbReference type="RefSeq" id="WP_094690976.1">
    <property type="nucleotide sequence ID" value="NZ_MWWQ01000006.1"/>
</dbReference>
<evidence type="ECO:0000256" key="6">
    <source>
        <dbReference type="ARBA" id="ARBA00022989"/>
    </source>
</evidence>
<evidence type="ECO:0000313" key="9">
    <source>
        <dbReference type="EMBL" id="OZG51862.1"/>
    </source>
</evidence>
<sequence>MTQRTHSRASRALQACFPFTIPVMAGYVFLGITYGILMTSSGMPVWLPPLTGALIYTGSMEFLLVQILASAFNPLSAFVTALMVGARHLFYGIAMLGRYRDTGRKKPYLIFSTTDETFAVNYSASIPADVDHGWFYLWVSALDQCYWVAGTAIGAVCGSMLTFNTKGLDFVMTTMFAVIFLNQWLTSTAEAKKHGIYGFLRSHAAECIGLLGSLACLLVFGPDNFIVPSMITILVLLTALRGPIERNLPVVEKQPAPERQD</sequence>
<dbReference type="GO" id="GO:1903785">
    <property type="term" value="P:L-valine transmembrane transport"/>
    <property type="evidence" value="ECO:0007669"/>
    <property type="project" value="TreeGrafter"/>
</dbReference>
<dbReference type="InterPro" id="IPR011606">
    <property type="entry name" value="Brnchd-chn_aa_trnsp_permease"/>
</dbReference>
<evidence type="ECO:0000256" key="4">
    <source>
        <dbReference type="ARBA" id="ARBA00022475"/>
    </source>
</evidence>
<feature type="transmembrane region" description="Helical" evidence="8">
    <location>
        <begin position="226"/>
        <end position="244"/>
    </location>
</feature>
<keyword evidence="3" id="KW-0813">Transport</keyword>
<feature type="transmembrane region" description="Helical" evidence="8">
    <location>
        <begin position="170"/>
        <end position="187"/>
    </location>
</feature>
<keyword evidence="10" id="KW-1185">Reference proteome</keyword>
<dbReference type="Proteomes" id="UP000216454">
    <property type="component" value="Unassembled WGS sequence"/>
</dbReference>
<keyword evidence="5 8" id="KW-0812">Transmembrane</keyword>